<organism evidence="2 3">
    <name type="scientific">Amycolatopsis rhabdoformis</name>
    <dbReference type="NCBI Taxonomy" id="1448059"/>
    <lineage>
        <taxon>Bacteria</taxon>
        <taxon>Bacillati</taxon>
        <taxon>Actinomycetota</taxon>
        <taxon>Actinomycetes</taxon>
        <taxon>Pseudonocardiales</taxon>
        <taxon>Pseudonocardiaceae</taxon>
        <taxon>Amycolatopsis</taxon>
    </lineage>
</organism>
<feature type="compositionally biased region" description="Basic and acidic residues" evidence="1">
    <location>
        <begin position="144"/>
        <end position="161"/>
    </location>
</feature>
<evidence type="ECO:0000256" key="1">
    <source>
        <dbReference type="SAM" id="MobiDB-lite"/>
    </source>
</evidence>
<reference evidence="2 3" key="1">
    <citation type="journal article" date="2015" name="Int. J. Syst. Evol. Microbiol.">
        <title>Amycolatopsis rhabdoformis sp. nov., an actinomycete isolated from a tropical forest soil.</title>
        <authorList>
            <person name="Souza W.R."/>
            <person name="Silva R.E."/>
            <person name="Goodfellow M."/>
            <person name="Busarakam K."/>
            <person name="Figueiro F.S."/>
            <person name="Ferreira D."/>
            <person name="Rodrigues-Filho E."/>
            <person name="Moraes L.A.B."/>
            <person name="Zucchi T.D."/>
        </authorList>
    </citation>
    <scope>NUCLEOTIDE SEQUENCE [LARGE SCALE GENOMIC DNA]</scope>
    <source>
        <strain evidence="2 3">NCIMB 14900</strain>
    </source>
</reference>
<dbReference type="InterPro" id="IPR004401">
    <property type="entry name" value="YbaB/EbfC"/>
</dbReference>
<sequence length="187" mass="19789">MSAELDRLVAEFEKFQSRIKQAEASFAKVGDMQDEVTALEATAMSPDRAVTVVAGAGGSVKDIRLTEAALKQQPQQLATTLLSTLHRAVADAALKQAGIVDAHVGAAFGVDVSGQVLEAQAEAMGTTADELKSNASEAQPAPRRLSDDDLEHGDILRHDEPPAAPPPPPPAKPADDGVRRLWNHEED</sequence>
<proteinExistence type="predicted"/>
<dbReference type="InterPro" id="IPR036894">
    <property type="entry name" value="YbaB-like_sf"/>
</dbReference>
<evidence type="ECO:0000313" key="3">
    <source>
        <dbReference type="Proteomes" id="UP001330812"/>
    </source>
</evidence>
<name>A0ABZ1I3Y7_9PSEU</name>
<keyword evidence="3" id="KW-1185">Reference proteome</keyword>
<dbReference type="Pfam" id="PF02575">
    <property type="entry name" value="YbaB_DNA_bd"/>
    <property type="match status" value="1"/>
</dbReference>
<feature type="region of interest" description="Disordered" evidence="1">
    <location>
        <begin position="127"/>
        <end position="187"/>
    </location>
</feature>
<dbReference type="RefSeq" id="WP_326568094.1">
    <property type="nucleotide sequence ID" value="NZ_CP142149.1"/>
</dbReference>
<dbReference type="Gene3D" id="3.30.1310.10">
    <property type="entry name" value="Nucleoid-associated protein YbaB-like domain"/>
    <property type="match status" value="1"/>
</dbReference>
<gene>
    <name evidence="2" type="ORF">VSH64_40885</name>
</gene>
<dbReference type="EMBL" id="CP142149">
    <property type="protein sequence ID" value="WSE29107.1"/>
    <property type="molecule type" value="Genomic_DNA"/>
</dbReference>
<accession>A0ABZ1I3Y7</accession>
<evidence type="ECO:0000313" key="2">
    <source>
        <dbReference type="EMBL" id="WSE29107.1"/>
    </source>
</evidence>
<dbReference type="SUPFAM" id="SSF82607">
    <property type="entry name" value="YbaB-like"/>
    <property type="match status" value="1"/>
</dbReference>
<feature type="compositionally biased region" description="Basic and acidic residues" evidence="1">
    <location>
        <begin position="173"/>
        <end position="187"/>
    </location>
</feature>
<protein>
    <submittedName>
        <fullName evidence="2">YbaB/EbfC family nucleoid-associated protein</fullName>
    </submittedName>
</protein>
<feature type="compositionally biased region" description="Pro residues" evidence="1">
    <location>
        <begin position="162"/>
        <end position="172"/>
    </location>
</feature>
<dbReference type="Proteomes" id="UP001330812">
    <property type="component" value="Chromosome"/>
</dbReference>